<keyword evidence="1" id="KW-0812">Transmembrane</keyword>
<dbReference type="AlphaFoldDB" id="A0A3E0ALI7"/>
<evidence type="ECO:0000313" key="2">
    <source>
        <dbReference type="EMBL" id="REG10780.1"/>
    </source>
</evidence>
<sequence length="130" mass="13120">MSISKLLQPKYIAIALIILTLGVVAYGYAAANVVPESGAGDGSGTVSGYTVSNITYTLLAADPSKVQSVAMDIVATSGAGIPSQVKITIDSGTTWISCTGPTTNTWSCAFTASSEPSVSAIESLQVVAAE</sequence>
<dbReference type="Proteomes" id="UP000256388">
    <property type="component" value="Unassembled WGS sequence"/>
</dbReference>
<evidence type="ECO:0000313" key="3">
    <source>
        <dbReference type="Proteomes" id="UP000256388"/>
    </source>
</evidence>
<accession>A0A3E0ALI7</accession>
<dbReference type="EMBL" id="QUMS01000001">
    <property type="protein sequence ID" value="REG10780.1"/>
    <property type="molecule type" value="Genomic_DNA"/>
</dbReference>
<name>A0A3E0ALI7_9CHLR</name>
<reference evidence="2 3" key="1">
    <citation type="submission" date="2018-08" db="EMBL/GenBank/DDBJ databases">
        <title>Genomic Encyclopedia of Type Strains, Phase IV (KMG-IV): sequencing the most valuable type-strain genomes for metagenomic binning, comparative biology and taxonomic classification.</title>
        <authorList>
            <person name="Goeker M."/>
        </authorList>
    </citation>
    <scope>NUCLEOTIDE SEQUENCE [LARGE SCALE GENOMIC DNA]</scope>
    <source>
        <strain evidence="2 3">DSM 23923</strain>
    </source>
</reference>
<feature type="transmembrane region" description="Helical" evidence="1">
    <location>
        <begin position="12"/>
        <end position="29"/>
    </location>
</feature>
<proteinExistence type="predicted"/>
<dbReference type="RefSeq" id="WP_126440485.1">
    <property type="nucleotide sequence ID" value="NZ_AP018437.1"/>
</dbReference>
<keyword evidence="3" id="KW-1185">Reference proteome</keyword>
<evidence type="ECO:0000256" key="1">
    <source>
        <dbReference type="SAM" id="Phobius"/>
    </source>
</evidence>
<keyword evidence="1" id="KW-0472">Membrane</keyword>
<keyword evidence="1" id="KW-1133">Transmembrane helix</keyword>
<dbReference type="OrthoDB" id="164974at2"/>
<protein>
    <submittedName>
        <fullName evidence="2">Uncharacterized protein</fullName>
    </submittedName>
</protein>
<comment type="caution">
    <text evidence="2">The sequence shown here is derived from an EMBL/GenBank/DDBJ whole genome shotgun (WGS) entry which is preliminary data.</text>
</comment>
<gene>
    <name evidence="2" type="ORF">DFR64_0641</name>
</gene>
<organism evidence="2 3">
    <name type="scientific">Pelolinea submarina</name>
    <dbReference type="NCBI Taxonomy" id="913107"/>
    <lineage>
        <taxon>Bacteria</taxon>
        <taxon>Bacillati</taxon>
        <taxon>Chloroflexota</taxon>
        <taxon>Anaerolineae</taxon>
        <taxon>Anaerolineales</taxon>
        <taxon>Anaerolineaceae</taxon>
        <taxon>Pelolinea</taxon>
    </lineage>
</organism>